<dbReference type="PANTHER" id="PTHR43581:SF4">
    <property type="entry name" value="ATP_GTP PHOSPHATASE"/>
    <property type="match status" value="1"/>
</dbReference>
<gene>
    <name evidence="2" type="ORF">D7V21_00235</name>
</gene>
<feature type="domain" description="Endonuclease GajA/Old nuclease/RecF-like AAA" evidence="1">
    <location>
        <begin position="1"/>
        <end position="445"/>
    </location>
</feature>
<dbReference type="EMBL" id="RAXU01000001">
    <property type="protein sequence ID" value="RKG36063.1"/>
    <property type="molecule type" value="Genomic_DNA"/>
</dbReference>
<accession>A0A3A8F5Q2</accession>
<dbReference type="Pfam" id="PF13175">
    <property type="entry name" value="AAA_15"/>
    <property type="match status" value="1"/>
</dbReference>
<reference evidence="2 3" key="1">
    <citation type="submission" date="2018-09" db="EMBL/GenBank/DDBJ databases">
        <title>The draft genome of Acinetobacter spp. strains.</title>
        <authorList>
            <person name="Qin J."/>
            <person name="Feng Y."/>
            <person name="Zong Z."/>
        </authorList>
    </citation>
    <scope>NUCLEOTIDE SEQUENCE [LARGE SCALE GENOMIC DNA]</scope>
    <source>
        <strain evidence="2 3">WCHAc060096</strain>
    </source>
</reference>
<dbReference type="PANTHER" id="PTHR43581">
    <property type="entry name" value="ATP/GTP PHOSPHATASE"/>
    <property type="match status" value="1"/>
</dbReference>
<evidence type="ECO:0000259" key="1">
    <source>
        <dbReference type="Pfam" id="PF13175"/>
    </source>
</evidence>
<evidence type="ECO:0000313" key="2">
    <source>
        <dbReference type="EMBL" id="RKG36063.1"/>
    </source>
</evidence>
<name>A0A3A8F5Q2_9GAMM</name>
<protein>
    <submittedName>
        <fullName evidence="2">OLD family endonuclease</fullName>
    </submittedName>
</protein>
<dbReference type="SUPFAM" id="SSF52540">
    <property type="entry name" value="P-loop containing nucleoside triphosphate hydrolases"/>
    <property type="match status" value="1"/>
</dbReference>
<dbReference type="GO" id="GO:0004519">
    <property type="term" value="F:endonuclease activity"/>
    <property type="evidence" value="ECO:0007669"/>
    <property type="project" value="UniProtKB-KW"/>
</dbReference>
<evidence type="ECO:0000313" key="3">
    <source>
        <dbReference type="Proteomes" id="UP000269001"/>
    </source>
</evidence>
<dbReference type="RefSeq" id="WP_065286431.1">
    <property type="nucleotide sequence ID" value="NZ_RAXU01000001.1"/>
</dbReference>
<dbReference type="InterPro" id="IPR027417">
    <property type="entry name" value="P-loop_NTPase"/>
</dbReference>
<keyword evidence="2" id="KW-0255">Endonuclease</keyword>
<dbReference type="InterPro" id="IPR051396">
    <property type="entry name" value="Bact_Antivir_Def_Nuclease"/>
</dbReference>
<dbReference type="InterPro" id="IPR041685">
    <property type="entry name" value="AAA_GajA/Old/RecF-like"/>
</dbReference>
<dbReference type="Gene3D" id="3.40.50.300">
    <property type="entry name" value="P-loop containing nucleotide triphosphate hydrolases"/>
    <property type="match status" value="2"/>
</dbReference>
<organism evidence="2 3">
    <name type="scientific">Acinetobacter guerrae</name>
    <dbReference type="NCBI Taxonomy" id="1843371"/>
    <lineage>
        <taxon>Bacteria</taxon>
        <taxon>Pseudomonadati</taxon>
        <taxon>Pseudomonadota</taxon>
        <taxon>Gammaproteobacteria</taxon>
        <taxon>Moraxellales</taxon>
        <taxon>Moraxellaceae</taxon>
        <taxon>Acinetobacter</taxon>
    </lineage>
</organism>
<keyword evidence="3" id="KW-1185">Reference proteome</keyword>
<keyword evidence="2" id="KW-0378">Hydrolase</keyword>
<comment type="caution">
    <text evidence="2">The sequence shown here is derived from an EMBL/GenBank/DDBJ whole genome shotgun (WGS) entry which is preliminary data.</text>
</comment>
<dbReference type="Proteomes" id="UP000269001">
    <property type="component" value="Unassembled WGS sequence"/>
</dbReference>
<sequence>MELKAFQVENFRSIDQSEWINIDDVTALIGTNESGKTNLLCALWKLNPVSDDGKINLLSDAPRKLYSQLRASDKSTIFIRCKFELNENEAQHISKLRKTPSEGLKFTTVCRKYNGGYTVDFPYEQASNLSSSIFQNLITSKIKIISKLQLLKSENEEKRDKYLTTFEAIDSEFQSPIVDKARLEKCISLLEDLFDEKAPKTSELTKVYNDTYEFISSHLSNVEKPTSEELQKSRDYIIEQLPNFVYYSNYGNLDSEIYLPHVIENLERTDLGAKESAKVKTLKVLFDYVKLEPKDILDLGRTDSEADIDLSSDEIELKAAEKKERSVLLQSASTELTSKFRDWWKQGEYRFRFEADGNHFRIWVSDDKRPEDIELEGRSTGLQWFLSFYLTFLVESKDAHKNSILLLDEPGLSLHPLAQKDLSLFFGNLSKTNQILYTTHSPFLVDSNHLNQVKAVYIQDDGTTNISSNLRANEGNPSQTKSIYPVHAALGLSVSEMLFNNCNPVLVEGPSDQIYLSAIKTLLISFGELTPKKDIIFIPSGGTRGVKPIVSLLTGKNDELPTVLLDGDTQGSKMAEALRKDLYQDTPNSILIVSEIIGMDQAEIEDLIPPSIMKKLSRYQLRSNDPDSDFEDYYAKDLPILKQLEEFAVTNEIMLEKGWKVEFAKLVKNHLLKISRDKISEDTINIWKTLFSKLN</sequence>
<proteinExistence type="predicted"/>
<keyword evidence="2" id="KW-0540">Nuclease</keyword>
<dbReference type="AlphaFoldDB" id="A0A3A8F5Q2"/>